<keyword evidence="6" id="KW-1185">Reference proteome</keyword>
<evidence type="ECO:0000313" key="5">
    <source>
        <dbReference type="EMBL" id="ACL66838.1"/>
    </source>
</evidence>
<reference evidence="5" key="1">
    <citation type="submission" date="2009-01" db="EMBL/GenBank/DDBJ databases">
        <title>Complete sequence of Anaeromyxobacter dehalogenans 2CP-1.</title>
        <authorList>
            <consortium name="US DOE Joint Genome Institute"/>
            <person name="Lucas S."/>
            <person name="Copeland A."/>
            <person name="Lapidus A."/>
            <person name="Glavina del Rio T."/>
            <person name="Dalin E."/>
            <person name="Tice H."/>
            <person name="Bruce D."/>
            <person name="Goodwin L."/>
            <person name="Pitluck S."/>
            <person name="Saunders E."/>
            <person name="Brettin T."/>
            <person name="Detter J.C."/>
            <person name="Han C."/>
            <person name="Larimer F."/>
            <person name="Land M."/>
            <person name="Hauser L."/>
            <person name="Kyrpides N."/>
            <person name="Ovchinnikova G."/>
            <person name="Beliaev A.S."/>
            <person name="Richardson P."/>
        </authorList>
    </citation>
    <scope>NUCLEOTIDE SEQUENCE</scope>
    <source>
        <strain evidence="5">2CP-1</strain>
    </source>
</reference>
<dbReference type="FunFam" id="3.40.630.40:FF:000005">
    <property type="entry name" value="N-acetylmuramoyl-L-alanine amidase (AmiA)"/>
    <property type="match status" value="1"/>
</dbReference>
<dbReference type="AlphaFoldDB" id="B8J5H6"/>
<evidence type="ECO:0000313" key="6">
    <source>
        <dbReference type="Proteomes" id="UP000007089"/>
    </source>
</evidence>
<dbReference type="PANTHER" id="PTHR30404">
    <property type="entry name" value="N-ACETYLMURAMOYL-L-ALANINE AMIDASE"/>
    <property type="match status" value="1"/>
</dbReference>
<dbReference type="SUPFAM" id="SSF53187">
    <property type="entry name" value="Zn-dependent exopeptidases"/>
    <property type="match status" value="1"/>
</dbReference>
<evidence type="ECO:0000256" key="2">
    <source>
        <dbReference type="ARBA" id="ARBA00011901"/>
    </source>
</evidence>
<dbReference type="InterPro" id="IPR002508">
    <property type="entry name" value="MurNAc-LAA_cat"/>
</dbReference>
<evidence type="ECO:0000259" key="4">
    <source>
        <dbReference type="SMART" id="SM00646"/>
    </source>
</evidence>
<proteinExistence type="predicted"/>
<dbReference type="GO" id="GO:0008745">
    <property type="term" value="F:N-acetylmuramoyl-L-alanine amidase activity"/>
    <property type="evidence" value="ECO:0007669"/>
    <property type="project" value="UniProtKB-EC"/>
</dbReference>
<name>B8J5H6_ANAD2</name>
<dbReference type="InterPro" id="IPR050695">
    <property type="entry name" value="N-acetylmuramoyl_amidase_3"/>
</dbReference>
<dbReference type="Proteomes" id="UP000007089">
    <property type="component" value="Chromosome"/>
</dbReference>
<keyword evidence="3 5" id="KW-0378">Hydrolase</keyword>
<dbReference type="KEGG" id="acp:A2cp1_3508"/>
<dbReference type="PANTHER" id="PTHR30404:SF0">
    <property type="entry name" value="N-ACETYLMURAMOYL-L-ALANINE AMIDASE AMIC"/>
    <property type="match status" value="1"/>
</dbReference>
<organism evidence="5 6">
    <name type="scientific">Anaeromyxobacter dehalogenans (strain ATCC BAA-258 / DSM 21875 / 2CP-1)</name>
    <dbReference type="NCBI Taxonomy" id="455488"/>
    <lineage>
        <taxon>Bacteria</taxon>
        <taxon>Pseudomonadati</taxon>
        <taxon>Myxococcota</taxon>
        <taxon>Myxococcia</taxon>
        <taxon>Myxococcales</taxon>
        <taxon>Cystobacterineae</taxon>
        <taxon>Anaeromyxobacteraceae</taxon>
        <taxon>Anaeromyxobacter</taxon>
    </lineage>
</organism>
<dbReference type="Gene3D" id="3.40.630.40">
    <property type="entry name" value="Zn-dependent exopeptidases"/>
    <property type="match status" value="1"/>
</dbReference>
<dbReference type="HOGENOM" id="CLU_014322_4_0_7"/>
<dbReference type="SMART" id="SM00646">
    <property type="entry name" value="Ami_3"/>
    <property type="match status" value="1"/>
</dbReference>
<dbReference type="EC" id="3.5.1.28" evidence="2"/>
<dbReference type="RefSeq" id="WP_012527430.1">
    <property type="nucleotide sequence ID" value="NC_011891.1"/>
</dbReference>
<sequence length="249" mass="26049">MLAHLAAALIALSATRGPSFVAVIDPGHGGEQEGAVSPRGDREKELTLQIARRVAARLKRLGAKAVLTRAADASVPLAARAALANAIRADLFVSIHLNSMPTAEARRASHGIETYFLSADASDASATAVAARENADRLAGEPELDPSDPVAAILSDLEDTAALQQSSRLAYAVQERLVQALGAEDRGVKQAPFYVLAGARMPAVLLEVGFISHPAEGDRLRSAAYQEQVAGAIVEGIAAYRAQTVRASR</sequence>
<feature type="domain" description="MurNAc-LAA" evidence="4">
    <location>
        <begin position="81"/>
        <end position="238"/>
    </location>
</feature>
<evidence type="ECO:0000256" key="3">
    <source>
        <dbReference type="ARBA" id="ARBA00022801"/>
    </source>
</evidence>
<evidence type="ECO:0000256" key="1">
    <source>
        <dbReference type="ARBA" id="ARBA00001561"/>
    </source>
</evidence>
<gene>
    <name evidence="5" type="ordered locus">A2cp1_3508</name>
</gene>
<comment type="catalytic activity">
    <reaction evidence="1">
        <text>Hydrolyzes the link between N-acetylmuramoyl residues and L-amino acid residues in certain cell-wall glycopeptides.</text>
        <dbReference type="EC" id="3.5.1.28"/>
    </reaction>
</comment>
<accession>B8J5H6</accession>
<dbReference type="Pfam" id="PF01520">
    <property type="entry name" value="Amidase_3"/>
    <property type="match status" value="1"/>
</dbReference>
<dbReference type="GO" id="GO:0009253">
    <property type="term" value="P:peptidoglycan catabolic process"/>
    <property type="evidence" value="ECO:0007669"/>
    <property type="project" value="InterPro"/>
</dbReference>
<dbReference type="CDD" id="cd02696">
    <property type="entry name" value="MurNAc-LAA"/>
    <property type="match status" value="1"/>
</dbReference>
<protein>
    <recommendedName>
        <fullName evidence="2">N-acetylmuramoyl-L-alanine amidase</fullName>
        <ecNumber evidence="2">3.5.1.28</ecNumber>
    </recommendedName>
</protein>
<dbReference type="EMBL" id="CP001359">
    <property type="protein sequence ID" value="ACL66838.1"/>
    <property type="molecule type" value="Genomic_DNA"/>
</dbReference>
<dbReference type="GO" id="GO:0030288">
    <property type="term" value="C:outer membrane-bounded periplasmic space"/>
    <property type="evidence" value="ECO:0007669"/>
    <property type="project" value="TreeGrafter"/>
</dbReference>